<dbReference type="InterPro" id="IPR000160">
    <property type="entry name" value="GGDEF_dom"/>
</dbReference>
<protein>
    <submittedName>
        <fullName evidence="5">GGDEF domain-containing protein</fullName>
        <ecNumber evidence="5">2.7.7.65</ecNumber>
    </submittedName>
</protein>
<feature type="domain" description="Response regulatory" evidence="3">
    <location>
        <begin position="14"/>
        <end position="129"/>
    </location>
</feature>
<feature type="compositionally biased region" description="Low complexity" evidence="2">
    <location>
        <begin position="330"/>
        <end position="341"/>
    </location>
</feature>
<dbReference type="CDD" id="cd01949">
    <property type="entry name" value="GGDEF"/>
    <property type="match status" value="1"/>
</dbReference>
<name>A0ABW1ZYW9_9GAMM</name>
<evidence type="ECO:0000259" key="4">
    <source>
        <dbReference type="PROSITE" id="PS50887"/>
    </source>
</evidence>
<feature type="domain" description="GGDEF" evidence="4">
    <location>
        <begin position="173"/>
        <end position="308"/>
    </location>
</feature>
<dbReference type="Gene3D" id="3.30.70.270">
    <property type="match status" value="1"/>
</dbReference>
<dbReference type="GO" id="GO:0052621">
    <property type="term" value="F:diguanylate cyclase activity"/>
    <property type="evidence" value="ECO:0007669"/>
    <property type="project" value="UniProtKB-EC"/>
</dbReference>
<gene>
    <name evidence="5" type="ORF">ACFQDL_10100</name>
</gene>
<reference evidence="6" key="1">
    <citation type="journal article" date="2019" name="Int. J. Syst. Evol. Microbiol.">
        <title>The Global Catalogue of Microorganisms (GCM) 10K type strain sequencing project: providing services to taxonomists for standard genome sequencing and annotation.</title>
        <authorList>
            <consortium name="The Broad Institute Genomics Platform"/>
            <consortium name="The Broad Institute Genome Sequencing Center for Infectious Disease"/>
            <person name="Wu L."/>
            <person name="Ma J."/>
        </authorList>
    </citation>
    <scope>NUCLEOTIDE SEQUENCE [LARGE SCALE GENOMIC DNA]</scope>
    <source>
        <strain evidence="6">NBRC 111756</strain>
    </source>
</reference>
<evidence type="ECO:0000313" key="6">
    <source>
        <dbReference type="Proteomes" id="UP001596422"/>
    </source>
</evidence>
<dbReference type="PROSITE" id="PS50887">
    <property type="entry name" value="GGDEF"/>
    <property type="match status" value="1"/>
</dbReference>
<sequence length="353" mass="38985">MQSAHQQPNESGIRLLIVAEDQQVADRIGALLGDDPACELQCCTAVDQALKRVRRQPVDLLFLCLPAAELLDSSTLLAFHRCNSSIPIIVLDDDIDDFTGRRLLHQSASDYLPLRTLAADTLQRAIRYALGSQRQHAEIDYLRHADPLTAIGNRQYFYRQLLESLARIDSEQHQLALVTVDLDGFRKFNNSMGHSAGDDIVKQLSQRLQSCLQEEKLARIGGDEFAIILETEADTDLKAATLELIGRLMQRVSQPYRSGERDIMLPSSIGVAFAPAHSRELDALIRQASRHDSGPSSCTAAAMPSSSRTRTRTRPPRSPSNRSSGRRCVRSSSCSSISPASICEPARSSAPRR</sequence>
<keyword evidence="5" id="KW-0808">Transferase</keyword>
<dbReference type="SMART" id="SM00267">
    <property type="entry name" value="GGDEF"/>
    <property type="match status" value="1"/>
</dbReference>
<dbReference type="Gene3D" id="3.40.50.2300">
    <property type="match status" value="1"/>
</dbReference>
<evidence type="ECO:0000313" key="5">
    <source>
        <dbReference type="EMBL" id="MFC6670398.1"/>
    </source>
</evidence>
<comment type="caution">
    <text evidence="1">Lacks conserved residue(s) required for the propagation of feature annotation.</text>
</comment>
<keyword evidence="5" id="KW-0548">Nucleotidyltransferase</keyword>
<dbReference type="InterPro" id="IPR001789">
    <property type="entry name" value="Sig_transdc_resp-reg_receiver"/>
</dbReference>
<dbReference type="InterPro" id="IPR011006">
    <property type="entry name" value="CheY-like_superfamily"/>
</dbReference>
<dbReference type="InterPro" id="IPR052155">
    <property type="entry name" value="Biofilm_reg_signaling"/>
</dbReference>
<dbReference type="SUPFAM" id="SSF55073">
    <property type="entry name" value="Nucleotide cyclase"/>
    <property type="match status" value="1"/>
</dbReference>
<proteinExistence type="predicted"/>
<organism evidence="5 6">
    <name type="scientific">Marinobacterium aestuariivivens</name>
    <dbReference type="NCBI Taxonomy" id="1698799"/>
    <lineage>
        <taxon>Bacteria</taxon>
        <taxon>Pseudomonadati</taxon>
        <taxon>Pseudomonadota</taxon>
        <taxon>Gammaproteobacteria</taxon>
        <taxon>Oceanospirillales</taxon>
        <taxon>Oceanospirillaceae</taxon>
        <taxon>Marinobacterium</taxon>
    </lineage>
</organism>
<dbReference type="PROSITE" id="PS50110">
    <property type="entry name" value="RESPONSE_REGULATORY"/>
    <property type="match status" value="1"/>
</dbReference>
<dbReference type="SUPFAM" id="SSF52172">
    <property type="entry name" value="CheY-like"/>
    <property type="match status" value="1"/>
</dbReference>
<keyword evidence="6" id="KW-1185">Reference proteome</keyword>
<dbReference type="EC" id="2.7.7.65" evidence="5"/>
<dbReference type="InterPro" id="IPR029787">
    <property type="entry name" value="Nucleotide_cyclase"/>
</dbReference>
<dbReference type="Proteomes" id="UP001596422">
    <property type="component" value="Unassembled WGS sequence"/>
</dbReference>
<dbReference type="InterPro" id="IPR043128">
    <property type="entry name" value="Rev_trsase/Diguanyl_cyclase"/>
</dbReference>
<accession>A0ABW1ZYW9</accession>
<comment type="caution">
    <text evidence="5">The sequence shown here is derived from an EMBL/GenBank/DDBJ whole genome shotgun (WGS) entry which is preliminary data.</text>
</comment>
<dbReference type="PANTHER" id="PTHR44757:SF2">
    <property type="entry name" value="BIOFILM ARCHITECTURE MAINTENANCE PROTEIN MBAA"/>
    <property type="match status" value="1"/>
</dbReference>
<evidence type="ECO:0000256" key="1">
    <source>
        <dbReference type="PROSITE-ProRule" id="PRU00169"/>
    </source>
</evidence>
<dbReference type="RefSeq" id="WP_379908901.1">
    <property type="nucleotide sequence ID" value="NZ_JBHSWE010000001.1"/>
</dbReference>
<dbReference type="PANTHER" id="PTHR44757">
    <property type="entry name" value="DIGUANYLATE CYCLASE DGCP"/>
    <property type="match status" value="1"/>
</dbReference>
<dbReference type="Pfam" id="PF00990">
    <property type="entry name" value="GGDEF"/>
    <property type="match status" value="1"/>
</dbReference>
<feature type="region of interest" description="Disordered" evidence="2">
    <location>
        <begin position="287"/>
        <end position="353"/>
    </location>
</feature>
<dbReference type="NCBIfam" id="TIGR00254">
    <property type="entry name" value="GGDEF"/>
    <property type="match status" value="1"/>
</dbReference>
<dbReference type="EMBL" id="JBHSWE010000001">
    <property type="protein sequence ID" value="MFC6670398.1"/>
    <property type="molecule type" value="Genomic_DNA"/>
</dbReference>
<evidence type="ECO:0000259" key="3">
    <source>
        <dbReference type="PROSITE" id="PS50110"/>
    </source>
</evidence>
<evidence type="ECO:0000256" key="2">
    <source>
        <dbReference type="SAM" id="MobiDB-lite"/>
    </source>
</evidence>